<proteinExistence type="predicted"/>
<organism evidence="4 5">
    <name type="scientific">Carya illinoinensis</name>
    <name type="common">Pecan</name>
    <dbReference type="NCBI Taxonomy" id="32201"/>
    <lineage>
        <taxon>Eukaryota</taxon>
        <taxon>Viridiplantae</taxon>
        <taxon>Streptophyta</taxon>
        <taxon>Embryophyta</taxon>
        <taxon>Tracheophyta</taxon>
        <taxon>Spermatophyta</taxon>
        <taxon>Magnoliopsida</taxon>
        <taxon>eudicotyledons</taxon>
        <taxon>Gunneridae</taxon>
        <taxon>Pentapetalae</taxon>
        <taxon>rosids</taxon>
        <taxon>fabids</taxon>
        <taxon>Fagales</taxon>
        <taxon>Juglandaceae</taxon>
        <taxon>Carya</taxon>
    </lineage>
</organism>
<dbReference type="AlphaFoldDB" id="A0A8T1RKM4"/>
<keyword evidence="2" id="KW-0812">Transmembrane</keyword>
<gene>
    <name evidence="4" type="ORF">CIPAW_01G096400</name>
</gene>
<feature type="domain" description="PGG" evidence="3">
    <location>
        <begin position="625"/>
        <end position="738"/>
    </location>
</feature>
<reference evidence="4" key="1">
    <citation type="submission" date="2020-12" db="EMBL/GenBank/DDBJ databases">
        <title>WGS assembly of Carya illinoinensis cv. Pawnee.</title>
        <authorList>
            <person name="Platts A."/>
            <person name="Shu S."/>
            <person name="Wright S."/>
            <person name="Barry K."/>
            <person name="Edger P."/>
            <person name="Pires J.C."/>
            <person name="Schmutz J."/>
        </authorList>
    </citation>
    <scope>NUCLEOTIDE SEQUENCE</scope>
    <source>
        <tissue evidence="4">Leaf</tissue>
    </source>
</reference>
<feature type="transmembrane region" description="Helical" evidence="2">
    <location>
        <begin position="746"/>
        <end position="770"/>
    </location>
</feature>
<evidence type="ECO:0000256" key="2">
    <source>
        <dbReference type="SAM" id="Phobius"/>
    </source>
</evidence>
<dbReference type="PANTHER" id="PTHR24177:SF329">
    <property type="entry name" value="ANKYRIN REPEAT PROTEIN"/>
    <property type="match status" value="1"/>
</dbReference>
<dbReference type="InterPro" id="IPR002110">
    <property type="entry name" value="Ankyrin_rpt"/>
</dbReference>
<feature type="transmembrane region" description="Helical" evidence="2">
    <location>
        <begin position="715"/>
        <end position="740"/>
    </location>
</feature>
<dbReference type="PANTHER" id="PTHR24177">
    <property type="entry name" value="CASKIN"/>
    <property type="match status" value="1"/>
</dbReference>
<protein>
    <recommendedName>
        <fullName evidence="3">PGG domain-containing protein</fullName>
    </recommendedName>
</protein>
<feature type="transmembrane region" description="Helical" evidence="2">
    <location>
        <begin position="671"/>
        <end position="694"/>
    </location>
</feature>
<keyword evidence="2" id="KW-1133">Transmembrane helix</keyword>
<dbReference type="Pfam" id="PF13962">
    <property type="entry name" value="PGG"/>
    <property type="match status" value="1"/>
</dbReference>
<comment type="caution">
    <text evidence="4">The sequence shown here is derived from an EMBL/GenBank/DDBJ whole genome shotgun (WGS) entry which is preliminary data.</text>
</comment>
<dbReference type="Proteomes" id="UP000811609">
    <property type="component" value="Chromosome 1"/>
</dbReference>
<dbReference type="EMBL" id="CM031809">
    <property type="protein sequence ID" value="KAG6667376.1"/>
    <property type="molecule type" value="Genomic_DNA"/>
</dbReference>
<accession>A0A8T1RKM4</accession>
<keyword evidence="5" id="KW-1185">Reference proteome</keyword>
<keyword evidence="2" id="KW-0472">Membrane</keyword>
<sequence>MSFQASSLSTQSRRHRQQNLARRLNMPINMLSSTIVLEVLRNDNYANWSACIKNYFLAQDLWDIFGTTKPSESKDCEVELKAWKKKNAAALHAIQISCSVEILSQINHINCAKTVWARLHKLMTQPPSKGVNPVAEQRNSSNTPSSDIHEDEDRSTIAPDQKVEAGSYPGKQTEIKRRSPDYYSTHYAELRKALQSGDWNICAKEFLKLQPYSMSTDKITTTGKTALHVSVEAVHLHIVKELVELMSEDDLEVKDNYDNTALMLTTYSGQYKMAELMLRKNKKLVSRGTVHYGRRTLPVVNAISNGHIKMARYFYSLNPPEDLSPEKDNNGSTLCTQAIYAGALDIALDLIQKYPDLALAPDRSEKYSPIFALASMPAAFPSGNPLVFRKELIYSRIPTQLKNGTNEVQLRIQEDEGRQSNEVKTNRSSVRCLLSWPFSKLIQLLDIEHLKEMKLVHEQSRLLLNLMCEEIVKSDPEKRNKGNVNAAIFRAIKKGAFEFVRDVLKKNPDLLCSKDGNSRNIFSYAVLCRQAKIFSLINGIDIKNKMANEKDPSWNNILHIAGMPPAYNMLDRIPGAALQMQRELQWFKEVESIAHKKIKEFVNKDGVTPWELFTKNHKDLMKEGEKWMKDTATSCTVVAVLILTIMFAAAFTVPGGNNQDTGLPIFFNKKLFRIFIVSDALSLFSSASSVLMFLGILTSRYAEEDFFKSLPTKMIIGLSTLFFSIATMMIAFSAGLLLMLREESRMVIPVISLASIPVTLFVLMQFPLLVDMCISTYGPSIFNRKMKRWL</sequence>
<feature type="compositionally biased region" description="Polar residues" evidence="1">
    <location>
        <begin position="137"/>
        <end position="146"/>
    </location>
</feature>
<evidence type="ECO:0000313" key="4">
    <source>
        <dbReference type="EMBL" id="KAG6667376.1"/>
    </source>
</evidence>
<feature type="transmembrane region" description="Helical" evidence="2">
    <location>
        <begin position="631"/>
        <end position="651"/>
    </location>
</feature>
<name>A0A8T1RKM4_CARIL</name>
<dbReference type="SMART" id="SM00248">
    <property type="entry name" value="ANK"/>
    <property type="match status" value="4"/>
</dbReference>
<evidence type="ECO:0000313" key="5">
    <source>
        <dbReference type="Proteomes" id="UP000811609"/>
    </source>
</evidence>
<dbReference type="GO" id="GO:0016020">
    <property type="term" value="C:membrane"/>
    <property type="evidence" value="ECO:0007669"/>
    <property type="project" value="TreeGrafter"/>
</dbReference>
<dbReference type="Pfam" id="PF12796">
    <property type="entry name" value="Ank_2"/>
    <property type="match status" value="1"/>
</dbReference>
<evidence type="ECO:0000259" key="3">
    <source>
        <dbReference type="Pfam" id="PF13962"/>
    </source>
</evidence>
<dbReference type="InterPro" id="IPR026961">
    <property type="entry name" value="PGG_dom"/>
</dbReference>
<evidence type="ECO:0000256" key="1">
    <source>
        <dbReference type="SAM" id="MobiDB-lite"/>
    </source>
</evidence>
<feature type="region of interest" description="Disordered" evidence="1">
    <location>
        <begin position="127"/>
        <end position="175"/>
    </location>
</feature>